<accession>A0A9X9LZB9</accession>
<protein>
    <submittedName>
        <fullName evidence="1">Uncharacterized protein</fullName>
    </submittedName>
</protein>
<comment type="caution">
    <text evidence="1">The sequence shown here is derived from an EMBL/GenBank/DDBJ whole genome shotgun (WGS) entry which is preliminary data.</text>
</comment>
<dbReference type="EMBL" id="CYRY02031668">
    <property type="protein sequence ID" value="VCX06400.1"/>
    <property type="molecule type" value="Genomic_DNA"/>
</dbReference>
<dbReference type="Proteomes" id="UP000269945">
    <property type="component" value="Unassembled WGS sequence"/>
</dbReference>
<reference evidence="1 2" key="1">
    <citation type="submission" date="2018-10" db="EMBL/GenBank/DDBJ databases">
        <authorList>
            <person name="Ekblom R."/>
            <person name="Jareborg N."/>
        </authorList>
    </citation>
    <scope>NUCLEOTIDE SEQUENCE [LARGE SCALE GENOMIC DNA]</scope>
    <source>
        <tissue evidence="1">Muscle</tissue>
    </source>
</reference>
<organism evidence="1 2">
    <name type="scientific">Gulo gulo</name>
    <name type="common">Wolverine</name>
    <name type="synonym">Gluton</name>
    <dbReference type="NCBI Taxonomy" id="48420"/>
    <lineage>
        <taxon>Eukaryota</taxon>
        <taxon>Metazoa</taxon>
        <taxon>Chordata</taxon>
        <taxon>Craniata</taxon>
        <taxon>Vertebrata</taxon>
        <taxon>Euteleostomi</taxon>
        <taxon>Mammalia</taxon>
        <taxon>Eutheria</taxon>
        <taxon>Laurasiatheria</taxon>
        <taxon>Carnivora</taxon>
        <taxon>Caniformia</taxon>
        <taxon>Musteloidea</taxon>
        <taxon>Mustelidae</taxon>
        <taxon>Guloninae</taxon>
        <taxon>Gulo</taxon>
    </lineage>
</organism>
<gene>
    <name evidence="1" type="ORF">BN2614_LOCUS2</name>
</gene>
<sequence length="52" mass="6348">MMLVSMVQRSREKQQDTLWTRVKLLRAAQLKMEYQMCPSWKPVEVFMKNRCL</sequence>
<keyword evidence="2" id="KW-1185">Reference proteome</keyword>
<evidence type="ECO:0000313" key="2">
    <source>
        <dbReference type="Proteomes" id="UP000269945"/>
    </source>
</evidence>
<evidence type="ECO:0000313" key="1">
    <source>
        <dbReference type="EMBL" id="VCX06400.1"/>
    </source>
</evidence>
<dbReference type="AlphaFoldDB" id="A0A9X9LZB9"/>
<name>A0A9X9LZB9_GULGU</name>
<proteinExistence type="predicted"/>